<dbReference type="AlphaFoldDB" id="A0A1E5G4V0"/>
<dbReference type="STRING" id="766136.BHF68_00550"/>
<organism evidence="2 3">
    <name type="scientific">Desulfuribacillus alkaliarsenatis</name>
    <dbReference type="NCBI Taxonomy" id="766136"/>
    <lineage>
        <taxon>Bacteria</taxon>
        <taxon>Bacillati</taxon>
        <taxon>Bacillota</taxon>
        <taxon>Desulfuribacillia</taxon>
        <taxon>Desulfuribacillales</taxon>
        <taxon>Desulfuribacillaceae</taxon>
        <taxon>Desulfuribacillus</taxon>
    </lineage>
</organism>
<evidence type="ECO:0000313" key="3">
    <source>
        <dbReference type="Proteomes" id="UP000094296"/>
    </source>
</evidence>
<keyword evidence="1" id="KW-1133">Transmembrane helix</keyword>
<comment type="caution">
    <text evidence="2">The sequence shown here is derived from an EMBL/GenBank/DDBJ whole genome shotgun (WGS) entry which is preliminary data.</text>
</comment>
<feature type="transmembrane region" description="Helical" evidence="1">
    <location>
        <begin position="91"/>
        <end position="110"/>
    </location>
</feature>
<keyword evidence="3" id="KW-1185">Reference proteome</keyword>
<accession>A0A1E5G4V0</accession>
<sequence length="146" mass="17200">MPWLTVFIASWIIFFILIRKNQPIEAYLAGPLAIIFQLSIDVNARYLDLYYIHGDGYFFHGSPLYFTFGPVFTMAVLFVQYLPKDKWWQSLHILVFVSLFFVFEVIIEIIDALEYVHWNHLGSIFVDVTVFMALGWYGTKFVKKLN</sequence>
<dbReference type="Proteomes" id="UP000094296">
    <property type="component" value="Unassembled WGS sequence"/>
</dbReference>
<protein>
    <submittedName>
        <fullName evidence="2">Uncharacterized protein</fullName>
    </submittedName>
</protein>
<evidence type="ECO:0000256" key="1">
    <source>
        <dbReference type="SAM" id="Phobius"/>
    </source>
</evidence>
<name>A0A1E5G4V0_9FIRM</name>
<dbReference type="RefSeq" id="WP_069641704.1">
    <property type="nucleotide sequence ID" value="NZ_MIJE01000001.1"/>
</dbReference>
<keyword evidence="1" id="KW-0472">Membrane</keyword>
<keyword evidence="1" id="KW-0812">Transmembrane</keyword>
<reference evidence="2 3" key="1">
    <citation type="submission" date="2016-09" db="EMBL/GenBank/DDBJ databases">
        <title>Draft genome sequence for the type strain of Desulfuribacillus alkaliarsenatis AHT28, an obligately anaerobic, sulfidogenic bacterium isolated from Russian soda lake sediments.</title>
        <authorList>
            <person name="Abin C.A."/>
            <person name="Hollibaugh J.T."/>
        </authorList>
    </citation>
    <scope>NUCLEOTIDE SEQUENCE [LARGE SCALE GENOMIC DNA]</scope>
    <source>
        <strain evidence="2 3">AHT28</strain>
    </source>
</reference>
<dbReference type="EMBL" id="MIJE01000001">
    <property type="protein sequence ID" value="OEF98212.1"/>
    <property type="molecule type" value="Genomic_DNA"/>
</dbReference>
<dbReference type="OrthoDB" id="1724157at2"/>
<feature type="transmembrane region" description="Helical" evidence="1">
    <location>
        <begin position="116"/>
        <end position="137"/>
    </location>
</feature>
<feature type="transmembrane region" description="Helical" evidence="1">
    <location>
        <begin position="57"/>
        <end position="79"/>
    </location>
</feature>
<proteinExistence type="predicted"/>
<evidence type="ECO:0000313" key="2">
    <source>
        <dbReference type="EMBL" id="OEF98212.1"/>
    </source>
</evidence>
<gene>
    <name evidence="2" type="ORF">BHF68_00550</name>
</gene>